<accession>A0A445MH39</accession>
<evidence type="ECO:0000313" key="2">
    <source>
        <dbReference type="EMBL" id="RZR73560.1"/>
    </source>
</evidence>
<dbReference type="EMBL" id="KV875953">
    <property type="protein sequence ID" value="RZR73560.1"/>
    <property type="molecule type" value="Genomic_DNA"/>
</dbReference>
<proteinExistence type="predicted"/>
<name>A0A445MH39_ENSVE</name>
<evidence type="ECO:0000256" key="1">
    <source>
        <dbReference type="SAM" id="MobiDB-lite"/>
    </source>
</evidence>
<protein>
    <submittedName>
        <fullName evidence="2">Uncharacterized protein</fullName>
    </submittedName>
</protein>
<gene>
    <name evidence="2" type="ORF">BHM03_00025639</name>
</gene>
<feature type="region of interest" description="Disordered" evidence="1">
    <location>
        <begin position="1"/>
        <end position="42"/>
    </location>
</feature>
<dbReference type="Proteomes" id="UP000290560">
    <property type="component" value="Unassembled WGS sequence"/>
</dbReference>
<sequence length="87" mass="9471">MTTISFRCVRKGGDRSGPNLLSSNPRPPPPFHHHHQRSTTHTTACACSSIAEPRSGPSAGIVVDGGCRRMHACMGQKHRSHDKKDET</sequence>
<dbReference type="AlphaFoldDB" id="A0A445MH39"/>
<reference evidence="2" key="1">
    <citation type="journal article" date="2018" name="Data Brief">
        <title>Genome sequence data from 17 accessions of Ensete ventricosum, a staple food crop for millions in Ethiopia.</title>
        <authorList>
            <person name="Yemataw Z."/>
            <person name="Muzemil S."/>
            <person name="Ambachew D."/>
            <person name="Tripathi L."/>
            <person name="Tesfaye K."/>
            <person name="Chala A."/>
            <person name="Farbos A."/>
            <person name="O'Neill P."/>
            <person name="Moore K."/>
            <person name="Grant M."/>
            <person name="Studholme D.J."/>
        </authorList>
    </citation>
    <scope>NUCLEOTIDE SEQUENCE [LARGE SCALE GENOMIC DNA]</scope>
    <source>
        <tissue evidence="2">Leaf</tissue>
    </source>
</reference>
<organism evidence="2">
    <name type="scientific">Ensete ventricosum</name>
    <name type="common">Abyssinian banana</name>
    <name type="synonym">Musa ensete</name>
    <dbReference type="NCBI Taxonomy" id="4639"/>
    <lineage>
        <taxon>Eukaryota</taxon>
        <taxon>Viridiplantae</taxon>
        <taxon>Streptophyta</taxon>
        <taxon>Embryophyta</taxon>
        <taxon>Tracheophyta</taxon>
        <taxon>Spermatophyta</taxon>
        <taxon>Magnoliopsida</taxon>
        <taxon>Liliopsida</taxon>
        <taxon>Zingiberales</taxon>
        <taxon>Musaceae</taxon>
        <taxon>Ensete</taxon>
    </lineage>
</organism>